<name>A0A1H8SJ33_9GAMM</name>
<gene>
    <name evidence="1" type="ORF">SAMN04488052_1034</name>
</gene>
<keyword evidence="2" id="KW-1185">Reference proteome</keyword>
<evidence type="ECO:0000313" key="1">
    <source>
        <dbReference type="EMBL" id="SEO78682.1"/>
    </source>
</evidence>
<accession>A0A1H8SJ33</accession>
<protein>
    <submittedName>
        <fullName evidence="1">Uncharacterized protein</fullName>
    </submittedName>
</protein>
<proteinExistence type="predicted"/>
<sequence>MHTTAIPPVISSEPGLPLRPAGHVMDPVRLGSMHQTRLSFARSLIRQMARERWGIECQEFRLDAGGCGRAIYTVRTPEDRFSFVIFSQSLDESERSDRVIADQWDVACALCTGDLDAATLDELAENVPRQEAGRCSSRVLVLTRGNRSQRNFELVTDALARGRQPDPLWFQKVGYLYRTTAVYGNGKFGIADYDYVRRWRLFDRPFSPQMLAVWLLRHFSLEQVEHMARARAPDTAVSMHRDLARYVGMGNSTGLGMAPFLVHHPQLINQWVLMRETALARVRRFGVANVAGLERLLALVSRARRHVSEWWTDDPCQLEANARTADDLSDLQAWLGRQTPVPGDLCERVIRRAEAQYGVQTQELVNSLLLELHPELVDALEDTMGSDERSDLEPAMPLHTLVAHMENAYDWALAVDFGHPDANHYFWYRSEEKEEPRLGVRGVDPGADREMPLGIARDVRRCYDACRVLLAEDPQATVLELVLQRRDLRGIVRRVQTLAPLSYGEIRGNLLDRGCRPIHLLRCKLAFFGASKFDPRSDRWVRITLFQGAPLLDELHASADPDWFLPVAPDPA</sequence>
<dbReference type="RefSeq" id="WP_216110756.1">
    <property type="nucleotide sequence ID" value="NZ_FOEG01000003.1"/>
</dbReference>
<organism evidence="1 2">
    <name type="scientific">Aquisalimonas asiatica</name>
    <dbReference type="NCBI Taxonomy" id="406100"/>
    <lineage>
        <taxon>Bacteria</taxon>
        <taxon>Pseudomonadati</taxon>
        <taxon>Pseudomonadota</taxon>
        <taxon>Gammaproteobacteria</taxon>
        <taxon>Chromatiales</taxon>
        <taxon>Ectothiorhodospiraceae</taxon>
        <taxon>Aquisalimonas</taxon>
    </lineage>
</organism>
<evidence type="ECO:0000313" key="2">
    <source>
        <dbReference type="Proteomes" id="UP000199657"/>
    </source>
</evidence>
<dbReference type="AlphaFoldDB" id="A0A1H8SJ33"/>
<dbReference type="STRING" id="406100.SAMN04488052_1034"/>
<reference evidence="1 2" key="1">
    <citation type="submission" date="2016-10" db="EMBL/GenBank/DDBJ databases">
        <authorList>
            <person name="de Groot N.N."/>
        </authorList>
    </citation>
    <scope>NUCLEOTIDE SEQUENCE [LARGE SCALE GENOMIC DNA]</scope>
    <source>
        <strain evidence="1 2">CGMCC 1.6291</strain>
    </source>
</reference>
<dbReference type="Proteomes" id="UP000199657">
    <property type="component" value="Unassembled WGS sequence"/>
</dbReference>
<dbReference type="EMBL" id="FOEG01000003">
    <property type="protein sequence ID" value="SEO78682.1"/>
    <property type="molecule type" value="Genomic_DNA"/>
</dbReference>